<proteinExistence type="predicted"/>
<feature type="region of interest" description="Disordered" evidence="6">
    <location>
        <begin position="102"/>
        <end position="146"/>
    </location>
</feature>
<dbReference type="PROSITE" id="PS00028">
    <property type="entry name" value="ZINC_FINGER_C2H2_1"/>
    <property type="match status" value="4"/>
</dbReference>
<dbReference type="Pfam" id="PF00096">
    <property type="entry name" value="zf-C2H2"/>
    <property type="match status" value="3"/>
</dbReference>
<evidence type="ECO:0000256" key="5">
    <source>
        <dbReference type="PROSITE-ProRule" id="PRU00042"/>
    </source>
</evidence>
<dbReference type="Gene3D" id="3.30.160.60">
    <property type="entry name" value="Classic Zinc Finger"/>
    <property type="match status" value="4"/>
</dbReference>
<evidence type="ECO:0000256" key="6">
    <source>
        <dbReference type="SAM" id="MobiDB-lite"/>
    </source>
</evidence>
<keyword evidence="4" id="KW-0862">Zinc</keyword>
<dbReference type="EMBL" id="JAXOVC010000011">
    <property type="protein sequence ID" value="KAK4496006.1"/>
    <property type="molecule type" value="Genomic_DNA"/>
</dbReference>
<accession>A0ABR0E3L1</accession>
<keyword evidence="3 5" id="KW-0863">Zinc-finger</keyword>
<dbReference type="InterPro" id="IPR036236">
    <property type="entry name" value="Znf_C2H2_sf"/>
</dbReference>
<organism evidence="8 9">
    <name type="scientific">Zasmidium cellare</name>
    <name type="common">Wine cellar mold</name>
    <name type="synonym">Racodium cellare</name>
    <dbReference type="NCBI Taxonomy" id="395010"/>
    <lineage>
        <taxon>Eukaryota</taxon>
        <taxon>Fungi</taxon>
        <taxon>Dikarya</taxon>
        <taxon>Ascomycota</taxon>
        <taxon>Pezizomycotina</taxon>
        <taxon>Dothideomycetes</taxon>
        <taxon>Dothideomycetidae</taxon>
        <taxon>Mycosphaerellales</taxon>
        <taxon>Mycosphaerellaceae</taxon>
        <taxon>Zasmidium</taxon>
    </lineage>
</organism>
<feature type="domain" description="C2H2-type" evidence="7">
    <location>
        <begin position="441"/>
        <end position="469"/>
    </location>
</feature>
<dbReference type="Proteomes" id="UP001305779">
    <property type="component" value="Unassembled WGS sequence"/>
</dbReference>
<feature type="region of interest" description="Disordered" evidence="6">
    <location>
        <begin position="461"/>
        <end position="489"/>
    </location>
</feature>
<evidence type="ECO:0000313" key="8">
    <source>
        <dbReference type="EMBL" id="KAK4496006.1"/>
    </source>
</evidence>
<feature type="domain" description="C2H2-type" evidence="7">
    <location>
        <begin position="411"/>
        <end position="438"/>
    </location>
</feature>
<evidence type="ECO:0000256" key="1">
    <source>
        <dbReference type="ARBA" id="ARBA00022723"/>
    </source>
</evidence>
<evidence type="ECO:0000256" key="3">
    <source>
        <dbReference type="ARBA" id="ARBA00022771"/>
    </source>
</evidence>
<dbReference type="PANTHER" id="PTHR24379">
    <property type="entry name" value="KRAB AND ZINC FINGER DOMAIN-CONTAINING"/>
    <property type="match status" value="1"/>
</dbReference>
<feature type="region of interest" description="Disordered" evidence="6">
    <location>
        <begin position="52"/>
        <end position="79"/>
    </location>
</feature>
<feature type="domain" description="C2H2-type" evidence="7">
    <location>
        <begin position="175"/>
        <end position="202"/>
    </location>
</feature>
<dbReference type="SUPFAM" id="SSF57667">
    <property type="entry name" value="beta-beta-alpha zinc fingers"/>
    <property type="match status" value="2"/>
</dbReference>
<dbReference type="PROSITE" id="PS50157">
    <property type="entry name" value="ZINC_FINGER_C2H2_2"/>
    <property type="match status" value="4"/>
</dbReference>
<protein>
    <recommendedName>
        <fullName evidence="7">C2H2-type domain-containing protein</fullName>
    </recommendedName>
</protein>
<dbReference type="SMART" id="SM00355">
    <property type="entry name" value="ZnF_C2H2"/>
    <property type="match status" value="4"/>
</dbReference>
<comment type="caution">
    <text evidence="8">The sequence shown here is derived from an EMBL/GenBank/DDBJ whole genome shotgun (WGS) entry which is preliminary data.</text>
</comment>
<gene>
    <name evidence="8" type="ORF">PRZ48_013275</name>
</gene>
<keyword evidence="9" id="KW-1185">Reference proteome</keyword>
<feature type="domain" description="C2H2-type" evidence="7">
    <location>
        <begin position="203"/>
        <end position="230"/>
    </location>
</feature>
<evidence type="ECO:0000313" key="9">
    <source>
        <dbReference type="Proteomes" id="UP001305779"/>
    </source>
</evidence>
<feature type="compositionally biased region" description="Low complexity" evidence="6">
    <location>
        <begin position="130"/>
        <end position="145"/>
    </location>
</feature>
<keyword evidence="1" id="KW-0479">Metal-binding</keyword>
<dbReference type="PANTHER" id="PTHR24379:SF133">
    <property type="entry name" value="ZFP617 PROTEIN-RELATED"/>
    <property type="match status" value="1"/>
</dbReference>
<evidence type="ECO:0000256" key="2">
    <source>
        <dbReference type="ARBA" id="ARBA00022737"/>
    </source>
</evidence>
<evidence type="ECO:0000259" key="7">
    <source>
        <dbReference type="PROSITE" id="PS50157"/>
    </source>
</evidence>
<sequence length="727" mass="79922">MADNNGTGYFTESPSMMWDPFLDPTIPPLDLNDSLQFLPNHDTGVENWLQDANAGRSQPDPTSRHGHTRALSTSDIPPQINIDFAPPTIGQANDQIDVGNVRRGSGDWYQSPSLLPLDMRQHPRSPSPARSIGSTGRVRSSSTGSMQRDYILDLSDPQRIPGLQSSRVQKHPATFQCNACQKRFTRAYNLRAHLRTHTDERPFVCVVCGKAFARQHDRKRHEGLHSGEKKFVCRGNLNNGTSWGCGRRFARADALYRHVQSEVGRVCIRPLVEEERAEWEASWAAGQSWHPYNGAFNSGMGSSAHDFLPAALLVQYPALATIQPETLPASDPISPPSRTSSFGGSSYGSNGYGGIGHGINVYNTNGYDNFDHGGFGYERSVSRQVSDTSLHSMYSATSFTSTRGTRITSGYGCNQCGATFDVPSELRHHERNHLPKESRPHACVHCGERFLYPKDVQRHIGRKHPGVQTPPLGDTNSSQADPRGVGELGSGAFSSSPFLMPFDATMNGVSHGSPHLDPWAQMNTFSELPSFNPKSSDLMGSYVPDFEMASLNAQTRTDGAQTGAIKNDGRNGSVLPDHLDSPAIPRTKSAEILDLKSALETAKRDAKLWREERNFYAELLQDSMPAEDLSLALRFVHKDEVVSPARRARGWLGGIWTLFRARKKNEQDEDHSSVNRAVVNLAAMLERMDVGGVPGGRWGSDSGKGLISSSPVRAKWKEFEGWVSGGK</sequence>
<keyword evidence="2" id="KW-0677">Repeat</keyword>
<name>A0ABR0E3L1_ZASCE</name>
<dbReference type="InterPro" id="IPR013087">
    <property type="entry name" value="Znf_C2H2_type"/>
</dbReference>
<reference evidence="8 9" key="1">
    <citation type="journal article" date="2023" name="G3 (Bethesda)">
        <title>A chromosome-level genome assembly of Zasmidium syzygii isolated from banana leaves.</title>
        <authorList>
            <person name="van Westerhoven A.C."/>
            <person name="Mehrabi R."/>
            <person name="Talebi R."/>
            <person name="Steentjes M.B.F."/>
            <person name="Corcolon B."/>
            <person name="Chong P.A."/>
            <person name="Kema G.H.J."/>
            <person name="Seidl M.F."/>
        </authorList>
    </citation>
    <scope>NUCLEOTIDE SEQUENCE [LARGE SCALE GENOMIC DNA]</scope>
    <source>
        <strain evidence="8 9">P124</strain>
    </source>
</reference>
<evidence type="ECO:0000256" key="4">
    <source>
        <dbReference type="ARBA" id="ARBA00022833"/>
    </source>
</evidence>
<feature type="region of interest" description="Disordered" evidence="6">
    <location>
        <begin position="561"/>
        <end position="583"/>
    </location>
</feature>